<evidence type="ECO:0000313" key="2">
    <source>
        <dbReference type="Proteomes" id="UP000681290"/>
    </source>
</evidence>
<name>A0ABQ4MP96_9BACL</name>
<comment type="caution">
    <text evidence="1">The sequence shown here is derived from an EMBL/GenBank/DDBJ whole genome shotgun (WGS) entry which is preliminary data.</text>
</comment>
<gene>
    <name evidence="1" type="ORF">J15TS10_16540</name>
</gene>
<sequence>MHVNITTDTYQIAPLNDQKQAVAIIKEAEAAIAEATGNEVTLIAYEKSENR</sequence>
<proteinExistence type="predicted"/>
<protein>
    <submittedName>
        <fullName evidence="1">Uncharacterized protein</fullName>
    </submittedName>
</protein>
<organism evidence="1 2">
    <name type="scientific">Paenibacillus woosongensis</name>
    <dbReference type="NCBI Taxonomy" id="307580"/>
    <lineage>
        <taxon>Bacteria</taxon>
        <taxon>Bacillati</taxon>
        <taxon>Bacillota</taxon>
        <taxon>Bacilli</taxon>
        <taxon>Bacillales</taxon>
        <taxon>Paenibacillaceae</taxon>
        <taxon>Paenibacillus</taxon>
    </lineage>
</organism>
<dbReference type="Proteomes" id="UP000681290">
    <property type="component" value="Unassembled WGS sequence"/>
</dbReference>
<accession>A0ABQ4MP96</accession>
<dbReference type="EMBL" id="BOSM01000002">
    <property type="protein sequence ID" value="GIP57840.1"/>
    <property type="molecule type" value="Genomic_DNA"/>
</dbReference>
<keyword evidence="2" id="KW-1185">Reference proteome</keyword>
<reference evidence="1 2" key="1">
    <citation type="submission" date="2021-03" db="EMBL/GenBank/DDBJ databases">
        <title>Antimicrobial resistance genes in bacteria isolated from Japanese honey, and their potential for conferring macrolide and lincosamide resistance in the American foulbrood pathogen Paenibacillus larvae.</title>
        <authorList>
            <person name="Okamoto M."/>
            <person name="Kumagai M."/>
            <person name="Kanamori H."/>
            <person name="Takamatsu D."/>
        </authorList>
    </citation>
    <scope>NUCLEOTIDE SEQUENCE [LARGE SCALE GENOMIC DNA]</scope>
    <source>
        <strain evidence="1 2">J15TS10</strain>
    </source>
</reference>
<evidence type="ECO:0000313" key="1">
    <source>
        <dbReference type="EMBL" id="GIP57840.1"/>
    </source>
</evidence>